<proteinExistence type="predicted"/>
<protein>
    <submittedName>
        <fullName evidence="2">Uncharacterized protein</fullName>
    </submittedName>
</protein>
<gene>
    <name evidence="2" type="ORF">PXEA_LOCUS18053</name>
</gene>
<dbReference type="Proteomes" id="UP000784294">
    <property type="component" value="Unassembled WGS sequence"/>
</dbReference>
<evidence type="ECO:0000313" key="2">
    <source>
        <dbReference type="EMBL" id="VEL24613.1"/>
    </source>
</evidence>
<keyword evidence="3" id="KW-1185">Reference proteome</keyword>
<evidence type="ECO:0000313" key="3">
    <source>
        <dbReference type="Proteomes" id="UP000784294"/>
    </source>
</evidence>
<comment type="caution">
    <text evidence="2">The sequence shown here is derived from an EMBL/GenBank/DDBJ whole genome shotgun (WGS) entry which is preliminary data.</text>
</comment>
<name>A0A3S5AIH8_9PLAT</name>
<organism evidence="2 3">
    <name type="scientific">Protopolystoma xenopodis</name>
    <dbReference type="NCBI Taxonomy" id="117903"/>
    <lineage>
        <taxon>Eukaryota</taxon>
        <taxon>Metazoa</taxon>
        <taxon>Spiralia</taxon>
        <taxon>Lophotrochozoa</taxon>
        <taxon>Platyhelminthes</taxon>
        <taxon>Monogenea</taxon>
        <taxon>Polyopisthocotylea</taxon>
        <taxon>Polystomatidea</taxon>
        <taxon>Polystomatidae</taxon>
        <taxon>Protopolystoma</taxon>
    </lineage>
</organism>
<dbReference type="EMBL" id="CAAALY010068680">
    <property type="protein sequence ID" value="VEL24613.1"/>
    <property type="molecule type" value="Genomic_DNA"/>
</dbReference>
<feature type="region of interest" description="Disordered" evidence="1">
    <location>
        <begin position="1"/>
        <end position="23"/>
    </location>
</feature>
<feature type="compositionally biased region" description="Basic and acidic residues" evidence="1">
    <location>
        <begin position="9"/>
        <end position="20"/>
    </location>
</feature>
<evidence type="ECO:0000256" key="1">
    <source>
        <dbReference type="SAM" id="MobiDB-lite"/>
    </source>
</evidence>
<accession>A0A3S5AIH8</accession>
<dbReference type="AlphaFoldDB" id="A0A3S5AIH8"/>
<reference evidence="2" key="1">
    <citation type="submission" date="2018-11" db="EMBL/GenBank/DDBJ databases">
        <authorList>
            <consortium name="Pathogen Informatics"/>
        </authorList>
    </citation>
    <scope>NUCLEOTIDE SEQUENCE</scope>
</reference>
<sequence>MIAVSRIRGCREKEERRETDEAVEVGESGRQKLNGLNASFVRLSFCGQEAEQSLTVGQQPTKKQLLRLLKPKFTKKTFSVRQLHILWACFSAYP</sequence>